<proteinExistence type="predicted"/>
<sequence>MIWSTQEFSLTGRFNEWSNITKLDQNIVRRTNVGSLAECETQCLFYDEYNCHFLVFTPGLCFLGNVRF</sequence>
<reference evidence="1 2" key="1">
    <citation type="journal article" date="2018" name="Nat. Ecol. Evol.">
        <title>Genomic signatures of mitonuclear coevolution across populations of Tigriopus californicus.</title>
        <authorList>
            <person name="Barreto F.S."/>
            <person name="Watson E.T."/>
            <person name="Lima T.G."/>
            <person name="Willett C.S."/>
            <person name="Edmands S."/>
            <person name="Li W."/>
            <person name="Burton R.S."/>
        </authorList>
    </citation>
    <scope>NUCLEOTIDE SEQUENCE [LARGE SCALE GENOMIC DNA]</scope>
    <source>
        <strain evidence="1 2">San Diego</strain>
    </source>
</reference>
<gene>
    <name evidence="1" type="ORF">TCAL_16148</name>
</gene>
<keyword evidence="2" id="KW-1185">Reference proteome</keyword>
<dbReference type="AlphaFoldDB" id="A0A553P1X2"/>
<evidence type="ECO:0008006" key="3">
    <source>
        <dbReference type="Google" id="ProtNLM"/>
    </source>
</evidence>
<organism evidence="1 2">
    <name type="scientific">Tigriopus californicus</name>
    <name type="common">Marine copepod</name>
    <dbReference type="NCBI Taxonomy" id="6832"/>
    <lineage>
        <taxon>Eukaryota</taxon>
        <taxon>Metazoa</taxon>
        <taxon>Ecdysozoa</taxon>
        <taxon>Arthropoda</taxon>
        <taxon>Crustacea</taxon>
        <taxon>Multicrustacea</taxon>
        <taxon>Hexanauplia</taxon>
        <taxon>Copepoda</taxon>
        <taxon>Harpacticoida</taxon>
        <taxon>Harpacticidae</taxon>
        <taxon>Tigriopus</taxon>
    </lineage>
</organism>
<evidence type="ECO:0000313" key="1">
    <source>
        <dbReference type="EMBL" id="TRY71679.1"/>
    </source>
</evidence>
<name>A0A553P1X2_TIGCA</name>
<protein>
    <recommendedName>
        <fullName evidence="3">Apple domain-containing protein</fullName>
    </recommendedName>
</protein>
<dbReference type="EMBL" id="VCGU01000008">
    <property type="protein sequence ID" value="TRY71679.1"/>
    <property type="molecule type" value="Genomic_DNA"/>
</dbReference>
<comment type="caution">
    <text evidence="1">The sequence shown here is derived from an EMBL/GenBank/DDBJ whole genome shotgun (WGS) entry which is preliminary data.</text>
</comment>
<feature type="non-terminal residue" evidence="1">
    <location>
        <position position="68"/>
    </location>
</feature>
<accession>A0A553P1X2</accession>
<evidence type="ECO:0000313" key="2">
    <source>
        <dbReference type="Proteomes" id="UP000318571"/>
    </source>
</evidence>
<dbReference type="Proteomes" id="UP000318571">
    <property type="component" value="Chromosome 7"/>
</dbReference>